<evidence type="ECO:0000313" key="1">
    <source>
        <dbReference type="EMBL" id="GIY47540.1"/>
    </source>
</evidence>
<name>A0AAV4TRT3_9ARAC</name>
<comment type="caution">
    <text evidence="1">The sequence shown here is derived from an EMBL/GenBank/DDBJ whole genome shotgun (WGS) entry which is preliminary data.</text>
</comment>
<organism evidence="1 2">
    <name type="scientific">Caerostris darwini</name>
    <dbReference type="NCBI Taxonomy" id="1538125"/>
    <lineage>
        <taxon>Eukaryota</taxon>
        <taxon>Metazoa</taxon>
        <taxon>Ecdysozoa</taxon>
        <taxon>Arthropoda</taxon>
        <taxon>Chelicerata</taxon>
        <taxon>Arachnida</taxon>
        <taxon>Araneae</taxon>
        <taxon>Araneomorphae</taxon>
        <taxon>Entelegynae</taxon>
        <taxon>Araneoidea</taxon>
        <taxon>Araneidae</taxon>
        <taxon>Caerostris</taxon>
    </lineage>
</organism>
<reference evidence="1 2" key="1">
    <citation type="submission" date="2021-06" db="EMBL/GenBank/DDBJ databases">
        <title>Caerostris darwini draft genome.</title>
        <authorList>
            <person name="Kono N."/>
            <person name="Arakawa K."/>
        </authorList>
    </citation>
    <scope>NUCLEOTIDE SEQUENCE [LARGE SCALE GENOMIC DNA]</scope>
</reference>
<dbReference type="AlphaFoldDB" id="A0AAV4TRT3"/>
<keyword evidence="2" id="KW-1185">Reference proteome</keyword>
<gene>
    <name evidence="1" type="ORF">CDAR_441281</name>
</gene>
<dbReference type="EMBL" id="BPLQ01009955">
    <property type="protein sequence ID" value="GIY47540.1"/>
    <property type="molecule type" value="Genomic_DNA"/>
</dbReference>
<sequence length="93" mass="10987">MYSLSAERNGGVISYLCWRLWKGGARPLQETRLTGQRVSDPQHLNSFLGIPRHPPSRRTRRFRAPGHRFERSWNRSRDVRTKAFSDSQYPLEF</sequence>
<accession>A0AAV4TRT3</accession>
<evidence type="ECO:0000313" key="2">
    <source>
        <dbReference type="Proteomes" id="UP001054837"/>
    </source>
</evidence>
<proteinExistence type="predicted"/>
<protein>
    <submittedName>
        <fullName evidence="1">Uncharacterized protein</fullName>
    </submittedName>
</protein>
<dbReference type="Proteomes" id="UP001054837">
    <property type="component" value="Unassembled WGS sequence"/>
</dbReference>